<feature type="transmembrane region" description="Helical" evidence="1">
    <location>
        <begin position="43"/>
        <end position="66"/>
    </location>
</feature>
<evidence type="ECO:0000256" key="1">
    <source>
        <dbReference type="SAM" id="Phobius"/>
    </source>
</evidence>
<protein>
    <recommendedName>
        <fullName evidence="2">Signal transduction histidine kinase internal region domain-containing protein</fullName>
    </recommendedName>
</protein>
<dbReference type="InterPro" id="IPR036890">
    <property type="entry name" value="HATPase_C_sf"/>
</dbReference>
<dbReference type="PANTHER" id="PTHR34220">
    <property type="entry name" value="SENSOR HISTIDINE KINASE YPDA"/>
    <property type="match status" value="1"/>
</dbReference>
<name>A0A212JK44_9BACT</name>
<dbReference type="GO" id="GO:0016020">
    <property type="term" value="C:membrane"/>
    <property type="evidence" value="ECO:0007669"/>
    <property type="project" value="InterPro"/>
</dbReference>
<feature type="domain" description="Signal transduction histidine kinase internal region" evidence="2">
    <location>
        <begin position="159"/>
        <end position="236"/>
    </location>
</feature>
<dbReference type="Gene3D" id="3.30.565.10">
    <property type="entry name" value="Histidine kinase-like ATPase, C-terminal domain"/>
    <property type="match status" value="1"/>
</dbReference>
<dbReference type="SUPFAM" id="SSF55874">
    <property type="entry name" value="ATPase domain of HSP90 chaperone/DNA topoisomerase II/histidine kinase"/>
    <property type="match status" value="1"/>
</dbReference>
<evidence type="ECO:0000259" key="2">
    <source>
        <dbReference type="Pfam" id="PF06580"/>
    </source>
</evidence>
<dbReference type="InterPro" id="IPR010559">
    <property type="entry name" value="Sig_transdc_His_kin_internal"/>
</dbReference>
<proteinExistence type="predicted"/>
<dbReference type="Pfam" id="PF06580">
    <property type="entry name" value="His_kinase"/>
    <property type="match status" value="1"/>
</dbReference>
<dbReference type="EMBL" id="FLUM01000002">
    <property type="protein sequence ID" value="SBV99819.1"/>
    <property type="molecule type" value="Genomic_DNA"/>
</dbReference>
<reference evidence="3" key="1">
    <citation type="submission" date="2016-04" db="EMBL/GenBank/DDBJ databases">
        <authorList>
            <person name="Evans L.H."/>
            <person name="Alamgir A."/>
            <person name="Owens N."/>
            <person name="Weber N.D."/>
            <person name="Virtaneva K."/>
            <person name="Barbian K."/>
            <person name="Babar A."/>
            <person name="Rosenke K."/>
        </authorList>
    </citation>
    <scope>NUCLEOTIDE SEQUENCE</scope>
    <source>
        <strain evidence="3">86-1</strain>
    </source>
</reference>
<keyword evidence="1" id="KW-1133">Transmembrane helix</keyword>
<accession>A0A212JK44</accession>
<dbReference type="InterPro" id="IPR050640">
    <property type="entry name" value="Bact_2-comp_sensor_kinase"/>
</dbReference>
<keyword evidence="1" id="KW-0812">Transmembrane</keyword>
<sequence length="346" mass="40592">MSYICNMKNYLTKGYISFIALIWLMLASLFLFQYMNQVSVIEAVLFCFSLFLPTCLITSYLSNSLLPKAIRSKKMRRFVVQFIIIMLLTGIIHLAIFIIFEKLEEAEIFEPSELMRTHYSAVIEYIMTLPAIFVINLGFCGIRFYFEHSKLQEIHLKTQLQVLQQQINPHFMFNVLNHIYILMQKDVDRASELLVKYSEILRYQLYNGKEELVPLSQEIQFLKDVIEVEKTRWGKELHVDCTWQIENGDRDIQPLLLITFIENAFKHVSRSISETGFVNVMVWQKGDLLSMEVKNSKPVQPIKKKNASGLGLINAKERLDILYPDRYSLFIEENEQTYIIQLNITL</sequence>
<keyword evidence="1" id="KW-0472">Membrane</keyword>
<dbReference type="PANTHER" id="PTHR34220:SF7">
    <property type="entry name" value="SENSOR HISTIDINE KINASE YPDA"/>
    <property type="match status" value="1"/>
</dbReference>
<organism evidence="3">
    <name type="scientific">uncultured Dysgonomonas sp</name>
    <dbReference type="NCBI Taxonomy" id="206096"/>
    <lineage>
        <taxon>Bacteria</taxon>
        <taxon>Pseudomonadati</taxon>
        <taxon>Bacteroidota</taxon>
        <taxon>Bacteroidia</taxon>
        <taxon>Bacteroidales</taxon>
        <taxon>Dysgonomonadaceae</taxon>
        <taxon>Dysgonomonas</taxon>
        <taxon>environmental samples</taxon>
    </lineage>
</organism>
<feature type="transmembrane region" description="Helical" evidence="1">
    <location>
        <begin position="120"/>
        <end position="146"/>
    </location>
</feature>
<dbReference type="AlphaFoldDB" id="A0A212JK44"/>
<dbReference type="GO" id="GO:0000155">
    <property type="term" value="F:phosphorelay sensor kinase activity"/>
    <property type="evidence" value="ECO:0007669"/>
    <property type="project" value="InterPro"/>
</dbReference>
<evidence type="ECO:0000313" key="3">
    <source>
        <dbReference type="EMBL" id="SBV99819.1"/>
    </source>
</evidence>
<feature type="transmembrane region" description="Helical" evidence="1">
    <location>
        <begin position="78"/>
        <end position="100"/>
    </location>
</feature>
<feature type="transmembrane region" description="Helical" evidence="1">
    <location>
        <begin position="12"/>
        <end position="31"/>
    </location>
</feature>
<gene>
    <name evidence="3" type="ORF">KL86DYS1_20033</name>
</gene>